<feature type="domain" description="Rhodanese" evidence="4">
    <location>
        <begin position="16"/>
        <end position="82"/>
    </location>
</feature>
<dbReference type="Pfam" id="PF00581">
    <property type="entry name" value="Rhodanese"/>
    <property type="match status" value="1"/>
</dbReference>
<dbReference type="PANTHER" id="PTHR11364">
    <property type="entry name" value="THIOSULFATE SULFERTANSFERASE"/>
    <property type="match status" value="1"/>
</dbReference>
<sequence length="259" mass="29021">MDTIRNTTSKYPFMLPSGESFSTEVSKLGITPSDTVVIYDAPDVGTYNAPRVAWMFRVFGHGCVHVLNNFRGYCTLGFPVTRGIFSIPYCGDEVQYENRNQDQNRNEKQGQDENENRYPIPEVNSSLIIDYEEVYDIVSRGDTNIQILDSRAERLFSGKEGYSDPKVNRGHIPGSMNIPFTRVLVDESGAIRSATELKTLFQRVGVSNTKPTILSCNSGVTAAVLEIALRQAGYTMSMRVYDGSWMEWGVRSGYSLCSR</sequence>
<feature type="region of interest" description="Disordered" evidence="3">
    <location>
        <begin position="98"/>
        <end position="119"/>
    </location>
</feature>
<dbReference type="EMBL" id="QUQM01000006">
    <property type="protein sequence ID" value="KAA8645125.1"/>
    <property type="molecule type" value="Genomic_DNA"/>
</dbReference>
<dbReference type="VEuPathDB" id="FungiDB:EYZ11_007306"/>
<dbReference type="RefSeq" id="XP_033424486.1">
    <property type="nucleotide sequence ID" value="XM_033573934.1"/>
</dbReference>
<evidence type="ECO:0000256" key="1">
    <source>
        <dbReference type="ARBA" id="ARBA00022679"/>
    </source>
</evidence>
<dbReference type="PROSITE" id="PS50206">
    <property type="entry name" value="RHODANESE_3"/>
    <property type="match status" value="2"/>
</dbReference>
<keyword evidence="2" id="KW-0677">Repeat</keyword>
<dbReference type="SUPFAM" id="SSF52821">
    <property type="entry name" value="Rhodanese/Cell cycle control phosphatase"/>
    <property type="match status" value="2"/>
</dbReference>
<feature type="domain" description="Rhodanese" evidence="4">
    <location>
        <begin position="141"/>
        <end position="258"/>
    </location>
</feature>
<proteinExistence type="predicted"/>
<dbReference type="InterPro" id="IPR036873">
    <property type="entry name" value="Rhodanese-like_dom_sf"/>
</dbReference>
<keyword evidence="1" id="KW-0808">Transferase</keyword>
<dbReference type="InterPro" id="IPR001763">
    <property type="entry name" value="Rhodanese-like_dom"/>
</dbReference>
<evidence type="ECO:0000259" key="4">
    <source>
        <dbReference type="PROSITE" id="PS50206"/>
    </source>
</evidence>
<dbReference type="Proteomes" id="UP000324241">
    <property type="component" value="Unassembled WGS sequence"/>
</dbReference>
<evidence type="ECO:0000313" key="5">
    <source>
        <dbReference type="EMBL" id="KAA8645125.1"/>
    </source>
</evidence>
<dbReference type="SMART" id="SM00450">
    <property type="entry name" value="RHOD"/>
    <property type="match status" value="1"/>
</dbReference>
<dbReference type="OrthoDB" id="270167at2759"/>
<dbReference type="PANTHER" id="PTHR11364:SF27">
    <property type="entry name" value="SULFURTRANSFERASE"/>
    <property type="match status" value="1"/>
</dbReference>
<comment type="caution">
    <text evidence="5">The sequence shown here is derived from an EMBL/GenBank/DDBJ whole genome shotgun (WGS) entry which is preliminary data.</text>
</comment>
<protein>
    <recommendedName>
        <fullName evidence="4">Rhodanese domain-containing protein</fullName>
    </recommendedName>
</protein>
<dbReference type="GO" id="GO:0004792">
    <property type="term" value="F:thiosulfate-cyanide sulfurtransferase activity"/>
    <property type="evidence" value="ECO:0007669"/>
    <property type="project" value="TreeGrafter"/>
</dbReference>
<dbReference type="AlphaFoldDB" id="A0A5M9MDS6"/>
<dbReference type="GeneID" id="54332044"/>
<dbReference type="GO" id="GO:0005739">
    <property type="term" value="C:mitochondrion"/>
    <property type="evidence" value="ECO:0007669"/>
    <property type="project" value="TreeGrafter"/>
</dbReference>
<evidence type="ECO:0000256" key="2">
    <source>
        <dbReference type="ARBA" id="ARBA00022737"/>
    </source>
</evidence>
<gene>
    <name evidence="5" type="ORF">ATNIH1004_009342</name>
</gene>
<dbReference type="CDD" id="cd01449">
    <property type="entry name" value="TST_Repeat_2"/>
    <property type="match status" value="1"/>
</dbReference>
<dbReference type="InterPro" id="IPR045078">
    <property type="entry name" value="TST/MPST-like"/>
</dbReference>
<dbReference type="Gene3D" id="3.40.250.10">
    <property type="entry name" value="Rhodanese-like domain"/>
    <property type="match status" value="2"/>
</dbReference>
<evidence type="ECO:0000313" key="6">
    <source>
        <dbReference type="Proteomes" id="UP000324241"/>
    </source>
</evidence>
<reference evidence="5 6" key="1">
    <citation type="submission" date="2019-08" db="EMBL/GenBank/DDBJ databases">
        <title>The genome sequence of a newly discovered highly antifungal drug resistant Aspergillus species, Aspergillus tanneri NIH 1004.</title>
        <authorList>
            <person name="Mounaud S."/>
            <person name="Singh I."/>
            <person name="Joardar V."/>
            <person name="Pakala S."/>
            <person name="Pakala S."/>
            <person name="Venepally P."/>
            <person name="Chung J.K."/>
            <person name="Losada L."/>
            <person name="Nierman W.C."/>
        </authorList>
    </citation>
    <scope>NUCLEOTIDE SEQUENCE [LARGE SCALE GENOMIC DNA]</scope>
    <source>
        <strain evidence="5 6">NIH1004</strain>
    </source>
</reference>
<feature type="compositionally biased region" description="Basic and acidic residues" evidence="3">
    <location>
        <begin position="99"/>
        <end position="116"/>
    </location>
</feature>
<organism evidence="5 6">
    <name type="scientific">Aspergillus tanneri</name>
    <dbReference type="NCBI Taxonomy" id="1220188"/>
    <lineage>
        <taxon>Eukaryota</taxon>
        <taxon>Fungi</taxon>
        <taxon>Dikarya</taxon>
        <taxon>Ascomycota</taxon>
        <taxon>Pezizomycotina</taxon>
        <taxon>Eurotiomycetes</taxon>
        <taxon>Eurotiomycetidae</taxon>
        <taxon>Eurotiales</taxon>
        <taxon>Aspergillaceae</taxon>
        <taxon>Aspergillus</taxon>
        <taxon>Aspergillus subgen. Circumdati</taxon>
    </lineage>
</organism>
<evidence type="ECO:0000256" key="3">
    <source>
        <dbReference type="SAM" id="MobiDB-lite"/>
    </source>
</evidence>
<name>A0A5M9MDS6_9EURO</name>
<accession>A0A5M9MDS6</accession>